<feature type="region of interest" description="Disordered" evidence="1">
    <location>
        <begin position="84"/>
        <end position="147"/>
    </location>
</feature>
<feature type="compositionally biased region" description="Acidic residues" evidence="1">
    <location>
        <begin position="90"/>
        <end position="105"/>
    </location>
</feature>
<evidence type="ECO:0000313" key="2">
    <source>
        <dbReference type="EMBL" id="GFS44897.1"/>
    </source>
</evidence>
<dbReference type="Proteomes" id="UP000585474">
    <property type="component" value="Unassembled WGS sequence"/>
</dbReference>
<comment type="caution">
    <text evidence="2">The sequence shown here is derived from an EMBL/GenBank/DDBJ whole genome shotgun (WGS) entry which is preliminary data.</text>
</comment>
<dbReference type="OrthoDB" id="1702089at2759"/>
<name>A0A7J0DXS6_9ERIC</name>
<keyword evidence="3" id="KW-1185">Reference proteome</keyword>
<dbReference type="AlphaFoldDB" id="A0A7J0DXS6"/>
<organism evidence="2 3">
    <name type="scientific">Actinidia rufa</name>
    <dbReference type="NCBI Taxonomy" id="165716"/>
    <lineage>
        <taxon>Eukaryota</taxon>
        <taxon>Viridiplantae</taxon>
        <taxon>Streptophyta</taxon>
        <taxon>Embryophyta</taxon>
        <taxon>Tracheophyta</taxon>
        <taxon>Spermatophyta</taxon>
        <taxon>Magnoliopsida</taxon>
        <taxon>eudicotyledons</taxon>
        <taxon>Gunneridae</taxon>
        <taxon>Pentapetalae</taxon>
        <taxon>asterids</taxon>
        <taxon>Ericales</taxon>
        <taxon>Actinidiaceae</taxon>
        <taxon>Actinidia</taxon>
    </lineage>
</organism>
<sequence length="147" mass="16844">MAKHRQTTSCLLDVIKQYAYGNPTLRSKLTKEMKLFRNDEHDFRRVSAVSDRNVMLPDEPPTLTADELESFLRELTSFTIQEPQNIDDTLNLDESDDIEKDENDNNEVVGRVTNVGPSNENEIDELDFGTDWGSSSSRGNQWNIEHP</sequence>
<evidence type="ECO:0000256" key="1">
    <source>
        <dbReference type="SAM" id="MobiDB-lite"/>
    </source>
</evidence>
<evidence type="ECO:0000313" key="3">
    <source>
        <dbReference type="Proteomes" id="UP000585474"/>
    </source>
</evidence>
<reference evidence="3" key="1">
    <citation type="submission" date="2019-07" db="EMBL/GenBank/DDBJ databases">
        <title>De Novo Assembly of kiwifruit Actinidia rufa.</title>
        <authorList>
            <person name="Sugita-Konishi S."/>
            <person name="Sato K."/>
            <person name="Mori E."/>
            <person name="Abe Y."/>
            <person name="Kisaki G."/>
            <person name="Hamano K."/>
            <person name="Suezawa K."/>
            <person name="Otani M."/>
            <person name="Fukuda T."/>
            <person name="Manabe T."/>
            <person name="Gomi K."/>
            <person name="Tabuchi M."/>
            <person name="Akimitsu K."/>
            <person name="Kataoka I."/>
        </authorList>
    </citation>
    <scope>NUCLEOTIDE SEQUENCE [LARGE SCALE GENOMIC DNA]</scope>
    <source>
        <strain evidence="3">cv. Fuchu</strain>
    </source>
</reference>
<dbReference type="EMBL" id="BJWL01000442">
    <property type="protein sequence ID" value="GFS44897.1"/>
    <property type="molecule type" value="Genomic_DNA"/>
</dbReference>
<gene>
    <name evidence="2" type="ORF">Acr_00g0092730</name>
</gene>
<proteinExistence type="predicted"/>
<feature type="compositionally biased region" description="Polar residues" evidence="1">
    <location>
        <begin position="132"/>
        <end position="147"/>
    </location>
</feature>
<accession>A0A7J0DXS6</accession>
<protein>
    <submittedName>
        <fullName evidence="2">Uncharacterized protein</fullName>
    </submittedName>
</protein>